<name>A0A9P3C1V9_ASPVI</name>
<evidence type="ECO:0000313" key="3">
    <source>
        <dbReference type="Proteomes" id="UP000710440"/>
    </source>
</evidence>
<feature type="domain" description="Histidine-specific methyltransferase SAM-dependent" evidence="1">
    <location>
        <begin position="19"/>
        <end position="104"/>
    </location>
</feature>
<proteinExistence type="predicted"/>
<dbReference type="InterPro" id="IPR019257">
    <property type="entry name" value="MeTrfase_dom"/>
</dbReference>
<reference evidence="2 3" key="1">
    <citation type="submission" date="2021-02" db="EMBL/GenBank/DDBJ databases">
        <title>Pan-genome distribution and transcriptional activeness of fungal secondary metabolism genes in Aspergillus section Fumigati.</title>
        <authorList>
            <person name="Takahashi H."/>
            <person name="Umemura M."/>
            <person name="Ninomiya A."/>
            <person name="Kusuya Y."/>
            <person name="Urayama S."/>
            <person name="Shimizu M."/>
            <person name="Watanabe A."/>
            <person name="Kamei K."/>
            <person name="Yaguchi T."/>
            <person name="Hagiwara D."/>
        </authorList>
    </citation>
    <scope>NUCLEOTIDE SEQUENCE [LARGE SCALE GENOMIC DNA]</scope>
    <source>
        <strain evidence="2 3">IFM 47045</strain>
    </source>
</reference>
<sequence length="151" mass="17552">MSSLRNPRNKASVLRHEDEEAALPDLLLWDVKGLRYFEEVTYTPSYYLTNEELDCWRDTSIRSQSISRLEYAGRRYCSNILDDASDTICRNLRKIRILLKALDELDRECITSPWTCPILNSNGRSVWCLRDDSDMCGVSVFWEPTMMGAND</sequence>
<dbReference type="RefSeq" id="XP_043126997.1">
    <property type="nucleotide sequence ID" value="XM_043271062.1"/>
</dbReference>
<evidence type="ECO:0000313" key="2">
    <source>
        <dbReference type="EMBL" id="GIK03811.1"/>
    </source>
</evidence>
<dbReference type="Pfam" id="PF10017">
    <property type="entry name" value="Methyltransf_33"/>
    <property type="match status" value="1"/>
</dbReference>
<keyword evidence="3" id="KW-1185">Reference proteome</keyword>
<organism evidence="2 3">
    <name type="scientific">Aspergillus viridinutans</name>
    <dbReference type="NCBI Taxonomy" id="75553"/>
    <lineage>
        <taxon>Eukaryota</taxon>
        <taxon>Fungi</taxon>
        <taxon>Dikarya</taxon>
        <taxon>Ascomycota</taxon>
        <taxon>Pezizomycotina</taxon>
        <taxon>Eurotiomycetes</taxon>
        <taxon>Eurotiomycetidae</taxon>
        <taxon>Eurotiales</taxon>
        <taxon>Aspergillaceae</taxon>
        <taxon>Aspergillus</taxon>
        <taxon>Aspergillus subgen. Fumigati</taxon>
    </lineage>
</organism>
<dbReference type="Proteomes" id="UP000710440">
    <property type="component" value="Unassembled WGS sequence"/>
</dbReference>
<dbReference type="OrthoDB" id="659at2759"/>
<evidence type="ECO:0000259" key="1">
    <source>
        <dbReference type="Pfam" id="PF10017"/>
    </source>
</evidence>
<comment type="caution">
    <text evidence="2">The sequence shown here is derived from an EMBL/GenBank/DDBJ whole genome shotgun (WGS) entry which is preliminary data.</text>
</comment>
<protein>
    <recommendedName>
        <fullName evidence="1">Histidine-specific methyltransferase SAM-dependent domain-containing protein</fullName>
    </recommendedName>
</protein>
<dbReference type="AlphaFoldDB" id="A0A9P3C1V9"/>
<dbReference type="EMBL" id="BOPL01000006">
    <property type="protein sequence ID" value="GIK03811.1"/>
    <property type="molecule type" value="Genomic_DNA"/>
</dbReference>
<dbReference type="GeneID" id="66935867"/>
<gene>
    <name evidence="2" type="ORF">Aspvir_007885</name>
</gene>
<accession>A0A9P3C1V9</accession>